<sequence length="447" mass="48954">MRFGQCHSPRSPTCIRQAVSSRHAATNCLADVMFDEAESTVSLHKPLSGIPVSLKDCVDIAGHDTTLGYSVNVNRPARSSAPIVRLLHDAGALVHVKTSVPTGLLSFECSSDLFGVTTNPHNPDFSPGASTGGGAALLVYQGSMVEIGTDLGGSTRYPAAYCGLYAVKGSMGRFPGLIPPTPACTRALREVVDALRSQGFEVIDFHPPSPVELLKIGYQLMFSDGGACVTDPLRTFESISPAIRTVRFMLRLPLFEKKLAAMLLRWFSRPLGRNDAWAGLFEVLHSKSAAEERRLIVQREEHKAAWHAAMREQGLDFILTVPHALPPVPKEKTASNRATLVSANYAFLYNILDYSAGVQPVTFVDEAVDRYPPDYKQRAAYQNMNDVARGVHDLYDAKAMHGLPLAVQVVGGWLQEEKVLEGMKLVEQALWRQVRDSFHGDFDNSHV</sequence>
<dbReference type="Proteomes" id="UP000092993">
    <property type="component" value="Unassembled WGS sequence"/>
</dbReference>
<evidence type="ECO:0000313" key="2">
    <source>
        <dbReference type="EMBL" id="OBZ77774.1"/>
    </source>
</evidence>
<organism evidence="2 3">
    <name type="scientific">Grifola frondosa</name>
    <name type="common">Maitake</name>
    <name type="synonym">Polyporus frondosus</name>
    <dbReference type="NCBI Taxonomy" id="5627"/>
    <lineage>
        <taxon>Eukaryota</taxon>
        <taxon>Fungi</taxon>
        <taxon>Dikarya</taxon>
        <taxon>Basidiomycota</taxon>
        <taxon>Agaricomycotina</taxon>
        <taxon>Agaricomycetes</taxon>
        <taxon>Polyporales</taxon>
        <taxon>Grifolaceae</taxon>
        <taxon>Grifola</taxon>
    </lineage>
</organism>
<dbReference type="STRING" id="5627.A0A1C7MS55"/>
<dbReference type="SUPFAM" id="SSF75304">
    <property type="entry name" value="Amidase signature (AS) enzymes"/>
    <property type="match status" value="1"/>
</dbReference>
<dbReference type="PANTHER" id="PTHR45847:SF6">
    <property type="entry name" value="FATTY ACID AMIDE HYDROLASE"/>
    <property type="match status" value="1"/>
</dbReference>
<keyword evidence="3" id="KW-1185">Reference proteome</keyword>
<accession>A0A1C7MS55</accession>
<dbReference type="OMA" id="WHAAMRE"/>
<protein>
    <submittedName>
        <fullName evidence="2">Fatty-acid amide hydrolase 1</fullName>
    </submittedName>
</protein>
<dbReference type="GO" id="GO:0017064">
    <property type="term" value="F:fatty acid amide hydrolase activity"/>
    <property type="evidence" value="ECO:0007669"/>
    <property type="project" value="TreeGrafter"/>
</dbReference>
<dbReference type="AlphaFoldDB" id="A0A1C7MS55"/>
<dbReference type="OrthoDB" id="6428749at2759"/>
<dbReference type="PANTHER" id="PTHR45847">
    <property type="entry name" value="FATTY ACID AMIDE HYDROLASE"/>
    <property type="match status" value="1"/>
</dbReference>
<dbReference type="Pfam" id="PF01425">
    <property type="entry name" value="Amidase"/>
    <property type="match status" value="2"/>
</dbReference>
<feature type="domain" description="Amidase" evidence="1">
    <location>
        <begin position="179"/>
        <end position="420"/>
    </location>
</feature>
<dbReference type="Gene3D" id="3.90.1300.10">
    <property type="entry name" value="Amidase signature (AS) domain"/>
    <property type="match status" value="2"/>
</dbReference>
<proteinExistence type="predicted"/>
<dbReference type="GO" id="GO:0009062">
    <property type="term" value="P:fatty acid catabolic process"/>
    <property type="evidence" value="ECO:0007669"/>
    <property type="project" value="TreeGrafter"/>
</dbReference>
<comment type="caution">
    <text evidence="2">The sequence shown here is derived from an EMBL/GenBank/DDBJ whole genome shotgun (WGS) entry which is preliminary data.</text>
</comment>
<dbReference type="InterPro" id="IPR052096">
    <property type="entry name" value="Endocannabinoid_amidase"/>
</dbReference>
<feature type="domain" description="Amidase" evidence="1">
    <location>
        <begin position="23"/>
        <end position="175"/>
    </location>
</feature>
<gene>
    <name evidence="2" type="primary">FAAH_0</name>
    <name evidence="2" type="ORF">A0H81_02381</name>
</gene>
<dbReference type="InterPro" id="IPR036928">
    <property type="entry name" value="AS_sf"/>
</dbReference>
<dbReference type="InterPro" id="IPR023631">
    <property type="entry name" value="Amidase_dom"/>
</dbReference>
<dbReference type="GO" id="GO:0004040">
    <property type="term" value="F:amidase activity"/>
    <property type="evidence" value="ECO:0007669"/>
    <property type="project" value="TreeGrafter"/>
</dbReference>
<dbReference type="EMBL" id="LUGG01000002">
    <property type="protein sequence ID" value="OBZ77774.1"/>
    <property type="molecule type" value="Genomic_DNA"/>
</dbReference>
<evidence type="ECO:0000259" key="1">
    <source>
        <dbReference type="Pfam" id="PF01425"/>
    </source>
</evidence>
<evidence type="ECO:0000313" key="3">
    <source>
        <dbReference type="Proteomes" id="UP000092993"/>
    </source>
</evidence>
<name>A0A1C7MS55_GRIFR</name>
<reference evidence="2 3" key="1">
    <citation type="submission" date="2016-03" db="EMBL/GenBank/DDBJ databases">
        <title>Whole genome sequencing of Grifola frondosa 9006-11.</title>
        <authorList>
            <person name="Min B."/>
            <person name="Park H."/>
            <person name="Kim J.-G."/>
            <person name="Cho H."/>
            <person name="Oh Y.-L."/>
            <person name="Kong W.-S."/>
            <person name="Choi I.-G."/>
        </authorList>
    </citation>
    <scope>NUCLEOTIDE SEQUENCE [LARGE SCALE GENOMIC DNA]</scope>
    <source>
        <strain evidence="2 3">9006-11</strain>
    </source>
</reference>
<keyword evidence="2" id="KW-0378">Hydrolase</keyword>